<feature type="non-terminal residue" evidence="2">
    <location>
        <position position="1"/>
    </location>
</feature>
<feature type="non-terminal residue" evidence="2">
    <location>
        <position position="66"/>
    </location>
</feature>
<reference evidence="2" key="2">
    <citation type="submission" date="2016-06" db="EMBL/GenBank/DDBJ databases">
        <title>The genome of a short-lived fish provides insights into sex chromosome evolution and the genetic control of aging.</title>
        <authorList>
            <person name="Reichwald K."/>
            <person name="Felder M."/>
            <person name="Petzold A."/>
            <person name="Koch P."/>
            <person name="Groth M."/>
            <person name="Platzer M."/>
        </authorList>
    </citation>
    <scope>NUCLEOTIDE SEQUENCE</scope>
    <source>
        <tissue evidence="2">Brain</tissue>
    </source>
</reference>
<proteinExistence type="predicted"/>
<feature type="region of interest" description="Disordered" evidence="1">
    <location>
        <begin position="33"/>
        <end position="53"/>
    </location>
</feature>
<protein>
    <submittedName>
        <fullName evidence="2">Uncharacterized protein</fullName>
    </submittedName>
</protein>
<accession>A0A1A7X841</accession>
<gene>
    <name evidence="2" type="primary">Nfu_g_1_022044</name>
</gene>
<reference evidence="2" key="1">
    <citation type="submission" date="2016-05" db="EMBL/GenBank/DDBJ databases">
        <authorList>
            <person name="Lavstsen T."/>
            <person name="Jespersen J.S."/>
        </authorList>
    </citation>
    <scope>NUCLEOTIDE SEQUENCE</scope>
    <source>
        <tissue evidence="2">Brain</tissue>
    </source>
</reference>
<name>A0A1A7X841_9TELE</name>
<evidence type="ECO:0000256" key="1">
    <source>
        <dbReference type="SAM" id="MobiDB-lite"/>
    </source>
</evidence>
<evidence type="ECO:0000313" key="2">
    <source>
        <dbReference type="EMBL" id="SBP14272.1"/>
    </source>
</evidence>
<sequence>QVAEESEIWASLLKPGATFSLVTFSFSSNCMTSSQSKSHESCAHTVRPSSRMRPDCSHCTCGMNSS</sequence>
<dbReference type="AlphaFoldDB" id="A0A1A7X841"/>
<organism evidence="2">
    <name type="scientific">Iconisemion striatum</name>
    <dbReference type="NCBI Taxonomy" id="60296"/>
    <lineage>
        <taxon>Eukaryota</taxon>
        <taxon>Metazoa</taxon>
        <taxon>Chordata</taxon>
        <taxon>Craniata</taxon>
        <taxon>Vertebrata</taxon>
        <taxon>Euteleostomi</taxon>
        <taxon>Actinopterygii</taxon>
        <taxon>Neopterygii</taxon>
        <taxon>Teleostei</taxon>
        <taxon>Neoteleostei</taxon>
        <taxon>Acanthomorphata</taxon>
        <taxon>Ovalentaria</taxon>
        <taxon>Atherinomorphae</taxon>
        <taxon>Cyprinodontiformes</taxon>
        <taxon>Nothobranchiidae</taxon>
        <taxon>Iconisemion</taxon>
    </lineage>
</organism>
<dbReference type="EMBL" id="HADW01012872">
    <property type="protein sequence ID" value="SBP14272.1"/>
    <property type="molecule type" value="Transcribed_RNA"/>
</dbReference>